<dbReference type="NCBIfam" id="TIGR00589">
    <property type="entry name" value="ogt"/>
    <property type="match status" value="1"/>
</dbReference>
<dbReference type="Proteomes" id="UP001319870">
    <property type="component" value="Unassembled WGS sequence"/>
</dbReference>
<protein>
    <submittedName>
        <fullName evidence="9">Methylated-DNA--[protein]-cysteine S-methyltransferase</fullName>
    </submittedName>
</protein>
<dbReference type="PANTHER" id="PTHR10815:SF5">
    <property type="entry name" value="METHYLATED-DNA--PROTEIN-CYSTEINE METHYLTRANSFERASE"/>
    <property type="match status" value="1"/>
</dbReference>
<dbReference type="PANTHER" id="PTHR10815">
    <property type="entry name" value="METHYLATED-DNA--PROTEIN-CYSTEINE METHYLTRANSFERASE"/>
    <property type="match status" value="1"/>
</dbReference>
<sequence>METPLYATYATALGHGALVWDAAARIVGSTLPQPDADAARREVHGRHPGATPGRPSPDVVAVISAVRRLLDTGTDVEHLADVPLDLARVPEFDRRVYDVARAVPAGQTLTYGQVAARLGTPGAAQAVGRALGRNPFPPIVPCHRIIAAGRRPGGFSAPGGARTKLRMLAAEGVELEAPTLFDL</sequence>
<feature type="domain" description="Methylated-DNA-[protein]-cysteine S-methyltransferase DNA binding" evidence="8">
    <location>
        <begin position="91"/>
        <end position="173"/>
    </location>
</feature>
<comment type="caution">
    <text evidence="9">The sequence shown here is derived from an EMBL/GenBank/DDBJ whole genome shotgun (WGS) entry which is preliminary data.</text>
</comment>
<dbReference type="InterPro" id="IPR014048">
    <property type="entry name" value="MethylDNA_cys_MeTrfase_DNA-bd"/>
</dbReference>
<comment type="catalytic activity">
    <reaction evidence="6">
        <text>a 6-O-methyl-2'-deoxyguanosine in DNA + L-cysteinyl-[protein] = S-methyl-L-cysteinyl-[protein] + a 2'-deoxyguanosine in DNA</text>
        <dbReference type="Rhea" id="RHEA:24000"/>
        <dbReference type="Rhea" id="RHEA-COMP:10131"/>
        <dbReference type="Rhea" id="RHEA-COMP:10132"/>
        <dbReference type="Rhea" id="RHEA-COMP:11367"/>
        <dbReference type="Rhea" id="RHEA-COMP:11368"/>
        <dbReference type="ChEBI" id="CHEBI:29950"/>
        <dbReference type="ChEBI" id="CHEBI:82612"/>
        <dbReference type="ChEBI" id="CHEBI:85445"/>
        <dbReference type="ChEBI" id="CHEBI:85448"/>
        <dbReference type="EC" id="2.1.1.63"/>
    </reaction>
</comment>
<dbReference type="InterPro" id="IPR001497">
    <property type="entry name" value="MethylDNA_cys_MeTrfase_AS"/>
</dbReference>
<evidence type="ECO:0000256" key="2">
    <source>
        <dbReference type="ARBA" id="ARBA00022603"/>
    </source>
</evidence>
<evidence type="ECO:0000256" key="3">
    <source>
        <dbReference type="ARBA" id="ARBA00022679"/>
    </source>
</evidence>
<evidence type="ECO:0000256" key="1">
    <source>
        <dbReference type="ARBA" id="ARBA00001286"/>
    </source>
</evidence>
<dbReference type="Gene3D" id="1.10.10.10">
    <property type="entry name" value="Winged helix-like DNA-binding domain superfamily/Winged helix DNA-binding domain"/>
    <property type="match status" value="1"/>
</dbReference>
<keyword evidence="2" id="KW-0489">Methyltransferase</keyword>
<dbReference type="EMBL" id="JAIXCQ010000012">
    <property type="protein sequence ID" value="MCA5894721.1"/>
    <property type="molecule type" value="Genomic_DNA"/>
</dbReference>
<evidence type="ECO:0000259" key="8">
    <source>
        <dbReference type="Pfam" id="PF01035"/>
    </source>
</evidence>
<reference evidence="9 10" key="1">
    <citation type="submission" date="2021-09" db="EMBL/GenBank/DDBJ databases">
        <title>Isoptericola luteus sp. nov., a novel bacterium isolated from Harbin, the capital city of Heilongjiang province.</title>
        <authorList>
            <person name="Li J."/>
        </authorList>
    </citation>
    <scope>NUCLEOTIDE SEQUENCE [LARGE SCALE GENOMIC DNA]</scope>
    <source>
        <strain evidence="9 10">NEAU-Y5</strain>
    </source>
</reference>
<evidence type="ECO:0000256" key="6">
    <source>
        <dbReference type="ARBA" id="ARBA00049348"/>
    </source>
</evidence>
<accession>A0ABS7ZI66</accession>
<dbReference type="RefSeq" id="WP_225566455.1">
    <property type="nucleotide sequence ID" value="NZ_JAIXCQ010000012.1"/>
</dbReference>
<dbReference type="InterPro" id="IPR036388">
    <property type="entry name" value="WH-like_DNA-bd_sf"/>
</dbReference>
<evidence type="ECO:0000313" key="10">
    <source>
        <dbReference type="Proteomes" id="UP001319870"/>
    </source>
</evidence>
<keyword evidence="5" id="KW-0234">DNA repair</keyword>
<name>A0ABS7ZI66_9MICO</name>
<keyword evidence="10" id="KW-1185">Reference proteome</keyword>
<keyword evidence="3" id="KW-0808">Transferase</keyword>
<dbReference type="SUPFAM" id="SSF46767">
    <property type="entry name" value="Methylated DNA-protein cysteine methyltransferase, C-terminal domain"/>
    <property type="match status" value="1"/>
</dbReference>
<dbReference type="CDD" id="cd06445">
    <property type="entry name" value="ATase"/>
    <property type="match status" value="1"/>
</dbReference>
<evidence type="ECO:0000256" key="5">
    <source>
        <dbReference type="ARBA" id="ARBA00023204"/>
    </source>
</evidence>
<dbReference type="InterPro" id="IPR036217">
    <property type="entry name" value="MethylDNA_cys_MeTrfase_DNAb"/>
</dbReference>
<gene>
    <name evidence="9" type="ORF">LEP48_15380</name>
</gene>
<evidence type="ECO:0000313" key="9">
    <source>
        <dbReference type="EMBL" id="MCA5894721.1"/>
    </source>
</evidence>
<evidence type="ECO:0000256" key="7">
    <source>
        <dbReference type="SAM" id="MobiDB-lite"/>
    </source>
</evidence>
<feature type="region of interest" description="Disordered" evidence="7">
    <location>
        <begin position="33"/>
        <end position="56"/>
    </location>
</feature>
<comment type="catalytic activity">
    <reaction evidence="1">
        <text>a 4-O-methyl-thymidine in DNA + L-cysteinyl-[protein] = a thymidine in DNA + S-methyl-L-cysteinyl-[protein]</text>
        <dbReference type="Rhea" id="RHEA:53428"/>
        <dbReference type="Rhea" id="RHEA-COMP:10131"/>
        <dbReference type="Rhea" id="RHEA-COMP:10132"/>
        <dbReference type="Rhea" id="RHEA-COMP:13555"/>
        <dbReference type="Rhea" id="RHEA-COMP:13556"/>
        <dbReference type="ChEBI" id="CHEBI:29950"/>
        <dbReference type="ChEBI" id="CHEBI:82612"/>
        <dbReference type="ChEBI" id="CHEBI:137386"/>
        <dbReference type="ChEBI" id="CHEBI:137387"/>
        <dbReference type="EC" id="2.1.1.63"/>
    </reaction>
</comment>
<proteinExistence type="predicted"/>
<dbReference type="Pfam" id="PF01035">
    <property type="entry name" value="DNA_binding_1"/>
    <property type="match status" value="1"/>
</dbReference>
<evidence type="ECO:0000256" key="4">
    <source>
        <dbReference type="ARBA" id="ARBA00022763"/>
    </source>
</evidence>
<dbReference type="PROSITE" id="PS00374">
    <property type="entry name" value="MGMT"/>
    <property type="match status" value="1"/>
</dbReference>
<organism evidence="9 10">
    <name type="scientific">Isoptericola luteus</name>
    <dbReference type="NCBI Taxonomy" id="2879484"/>
    <lineage>
        <taxon>Bacteria</taxon>
        <taxon>Bacillati</taxon>
        <taxon>Actinomycetota</taxon>
        <taxon>Actinomycetes</taxon>
        <taxon>Micrococcales</taxon>
        <taxon>Promicromonosporaceae</taxon>
        <taxon>Isoptericola</taxon>
    </lineage>
</organism>
<keyword evidence="4" id="KW-0227">DNA damage</keyword>